<dbReference type="PANTHER" id="PTHR43628:SF1">
    <property type="entry name" value="CHITIN SYNTHASE REGULATORY FACTOR 2-RELATED"/>
    <property type="match status" value="1"/>
</dbReference>
<feature type="region of interest" description="Disordered" evidence="1">
    <location>
        <begin position="313"/>
        <end position="338"/>
    </location>
</feature>
<accession>A0A1G9ZXS4</accession>
<dbReference type="Gene3D" id="1.25.40.10">
    <property type="entry name" value="Tetratricopeptide repeat domain"/>
    <property type="match status" value="2"/>
</dbReference>
<dbReference type="SMART" id="SM00671">
    <property type="entry name" value="SEL1"/>
    <property type="match status" value="5"/>
</dbReference>
<dbReference type="InterPro" id="IPR011990">
    <property type="entry name" value="TPR-like_helical_dom_sf"/>
</dbReference>
<reference evidence="3" key="1">
    <citation type="submission" date="2016-10" db="EMBL/GenBank/DDBJ databases">
        <authorList>
            <person name="Varghese N."/>
            <person name="Submissions S."/>
        </authorList>
    </citation>
    <scope>NUCLEOTIDE SEQUENCE [LARGE SCALE GENOMIC DNA]</scope>
    <source>
        <strain evidence="3">CGMCC 1.6494</strain>
    </source>
</reference>
<feature type="compositionally biased region" description="Polar residues" evidence="1">
    <location>
        <begin position="322"/>
        <end position="338"/>
    </location>
</feature>
<dbReference type="EMBL" id="FNII01000003">
    <property type="protein sequence ID" value="SDN25473.1"/>
    <property type="molecule type" value="Genomic_DNA"/>
</dbReference>
<name>A0A1G9ZXS4_9GAMM</name>
<evidence type="ECO:0000313" key="3">
    <source>
        <dbReference type="Proteomes" id="UP000199677"/>
    </source>
</evidence>
<dbReference type="RefSeq" id="WP_089703202.1">
    <property type="nucleotide sequence ID" value="NZ_FNII01000003.1"/>
</dbReference>
<gene>
    <name evidence="2" type="ORF">SAMN04487951_103278</name>
</gene>
<protein>
    <recommendedName>
        <fullName evidence="4">TPR repeat</fullName>
    </recommendedName>
</protein>
<sequence length="338" mass="37337">MKKKILVALISVVVLIATGAATLGYFRMHNDEQRIAAGTLTDDPPRIILDKLDDGYLWEIRLLAHFGNASAQAVLGARYQYGLGVSVDAVQMLQNYLEAAEKGNHTAQLMLGRLYDPYQYYEFMTTEITQSTIDSVIKSPSGNILLTSKSGDAKNWYQRSAAQGNVEAMVMLGELLVKETRMADDNITEAAEWFLKAAENENLYGQLRIGEMYVDGYGVNEDVDKGIYWLKKAAEQGIVEAELALGMEYETGHTMVRDIQKAAEWYLLAAQHGNSSAQRNIGKLYANGEGVPRDYVEAYVWLSRAAAQGAPSAAQARDSLESRMTPSQVETAQRNASL</sequence>
<dbReference type="AlphaFoldDB" id="A0A1G9ZXS4"/>
<proteinExistence type="predicted"/>
<dbReference type="Pfam" id="PF08238">
    <property type="entry name" value="Sel1"/>
    <property type="match status" value="6"/>
</dbReference>
<dbReference type="InterPro" id="IPR052945">
    <property type="entry name" value="Mitotic_Regulator"/>
</dbReference>
<evidence type="ECO:0000256" key="1">
    <source>
        <dbReference type="SAM" id="MobiDB-lite"/>
    </source>
</evidence>
<dbReference type="STRING" id="416873.SAMN04487951_103278"/>
<evidence type="ECO:0000313" key="2">
    <source>
        <dbReference type="EMBL" id="SDN25473.1"/>
    </source>
</evidence>
<evidence type="ECO:0008006" key="4">
    <source>
        <dbReference type="Google" id="ProtNLM"/>
    </source>
</evidence>
<organism evidence="2 3">
    <name type="scientific">Vreelandella arcis</name>
    <dbReference type="NCBI Taxonomy" id="416873"/>
    <lineage>
        <taxon>Bacteria</taxon>
        <taxon>Pseudomonadati</taxon>
        <taxon>Pseudomonadota</taxon>
        <taxon>Gammaproteobacteria</taxon>
        <taxon>Oceanospirillales</taxon>
        <taxon>Halomonadaceae</taxon>
        <taxon>Vreelandella</taxon>
    </lineage>
</organism>
<keyword evidence="3" id="KW-1185">Reference proteome</keyword>
<dbReference type="Proteomes" id="UP000199677">
    <property type="component" value="Unassembled WGS sequence"/>
</dbReference>
<dbReference type="SUPFAM" id="SSF81901">
    <property type="entry name" value="HCP-like"/>
    <property type="match status" value="2"/>
</dbReference>
<dbReference type="PANTHER" id="PTHR43628">
    <property type="entry name" value="ACTIVATOR OF C KINASE PROTEIN 1-RELATED"/>
    <property type="match status" value="1"/>
</dbReference>
<dbReference type="OrthoDB" id="6120455at2"/>
<dbReference type="InterPro" id="IPR006597">
    <property type="entry name" value="Sel1-like"/>
</dbReference>